<dbReference type="GO" id="GO:0003723">
    <property type="term" value="F:RNA binding"/>
    <property type="evidence" value="ECO:0007669"/>
    <property type="project" value="TreeGrafter"/>
</dbReference>
<accession>A0AA86V3L2</accession>
<dbReference type="AlphaFoldDB" id="A0AA86V3L2"/>
<proteinExistence type="predicted"/>
<evidence type="ECO:0000259" key="2">
    <source>
        <dbReference type="Pfam" id="PF01918"/>
    </source>
</evidence>
<dbReference type="Proteomes" id="UP001189624">
    <property type="component" value="Chromosome 2"/>
</dbReference>
<dbReference type="InterPro" id="IPR036882">
    <property type="entry name" value="Alba-like_dom_sf"/>
</dbReference>
<name>A0AA86V3L2_9FABA</name>
<sequence length="114" mass="12558">MAIEMTEGATKSKNANANGVNENGKKIIRIQVSKAKKPFFFYLNLAKKYIKQDNDVELCALGTAIPTVVIISEILKSNGWAIEKNIMTSTVGSKEDKEAWDFAGKGCRYGTKHS</sequence>
<gene>
    <name evidence="3" type="ORF">AYBTSS11_LOCUS3958</name>
</gene>
<protein>
    <recommendedName>
        <fullName evidence="2">DNA/RNA-binding protein Alba-like domain-containing protein</fullName>
    </recommendedName>
</protein>
<feature type="region of interest" description="Disordered" evidence="1">
    <location>
        <begin position="1"/>
        <end position="20"/>
    </location>
</feature>
<feature type="domain" description="DNA/RNA-binding protein Alba-like" evidence="2">
    <location>
        <begin position="30"/>
        <end position="90"/>
    </location>
</feature>
<evidence type="ECO:0000256" key="1">
    <source>
        <dbReference type="SAM" id="MobiDB-lite"/>
    </source>
</evidence>
<dbReference type="Pfam" id="PF01918">
    <property type="entry name" value="Alba"/>
    <property type="match status" value="1"/>
</dbReference>
<evidence type="ECO:0000313" key="4">
    <source>
        <dbReference type="Proteomes" id="UP001189624"/>
    </source>
</evidence>
<dbReference type="InterPro" id="IPR014560">
    <property type="entry name" value="UCP030333_Alba"/>
</dbReference>
<dbReference type="PANTHER" id="PTHR31947">
    <property type="entry name" value="DNA/RNA-BINDING PROTEIN ALBA 3"/>
    <property type="match status" value="1"/>
</dbReference>
<dbReference type="InterPro" id="IPR002775">
    <property type="entry name" value="DNA/RNA-bd_Alba-like"/>
</dbReference>
<dbReference type="GO" id="GO:0005634">
    <property type="term" value="C:nucleus"/>
    <property type="evidence" value="ECO:0007669"/>
    <property type="project" value="TreeGrafter"/>
</dbReference>
<dbReference type="SUPFAM" id="SSF82704">
    <property type="entry name" value="AlbA-like"/>
    <property type="match status" value="1"/>
</dbReference>
<feature type="compositionally biased region" description="Polar residues" evidence="1">
    <location>
        <begin position="9"/>
        <end position="20"/>
    </location>
</feature>
<keyword evidence="4" id="KW-1185">Reference proteome</keyword>
<organism evidence="3 4">
    <name type="scientific">Sphenostylis stenocarpa</name>
    <dbReference type="NCBI Taxonomy" id="92480"/>
    <lineage>
        <taxon>Eukaryota</taxon>
        <taxon>Viridiplantae</taxon>
        <taxon>Streptophyta</taxon>
        <taxon>Embryophyta</taxon>
        <taxon>Tracheophyta</taxon>
        <taxon>Spermatophyta</taxon>
        <taxon>Magnoliopsida</taxon>
        <taxon>eudicotyledons</taxon>
        <taxon>Gunneridae</taxon>
        <taxon>Pentapetalae</taxon>
        <taxon>rosids</taxon>
        <taxon>fabids</taxon>
        <taxon>Fabales</taxon>
        <taxon>Fabaceae</taxon>
        <taxon>Papilionoideae</taxon>
        <taxon>50 kb inversion clade</taxon>
        <taxon>NPAAA clade</taxon>
        <taxon>indigoferoid/millettioid clade</taxon>
        <taxon>Phaseoleae</taxon>
        <taxon>Sphenostylis</taxon>
    </lineage>
</organism>
<dbReference type="PANTHER" id="PTHR31947:SF18">
    <property type="entry name" value="ALBA DNA_RNA-BINDING PROTEIN"/>
    <property type="match status" value="1"/>
</dbReference>
<dbReference type="EMBL" id="OY731399">
    <property type="protein sequence ID" value="CAJ1926207.1"/>
    <property type="molecule type" value="Genomic_DNA"/>
</dbReference>
<dbReference type="Gramene" id="rna-AYBTSS11_LOCUS3958">
    <property type="protein sequence ID" value="CAJ1926207.1"/>
    <property type="gene ID" value="gene-AYBTSS11_LOCUS3958"/>
</dbReference>
<evidence type="ECO:0000313" key="3">
    <source>
        <dbReference type="EMBL" id="CAJ1926207.1"/>
    </source>
</evidence>
<reference evidence="3" key="1">
    <citation type="submission" date="2023-10" db="EMBL/GenBank/DDBJ databases">
        <authorList>
            <person name="Domelevo Entfellner J.-B."/>
        </authorList>
    </citation>
    <scope>NUCLEOTIDE SEQUENCE</scope>
</reference>
<dbReference type="Gene3D" id="3.30.110.20">
    <property type="entry name" value="Alba-like domain"/>
    <property type="match status" value="1"/>
</dbReference>